<dbReference type="AlphaFoldDB" id="W8SP27"/>
<sequence>MDRVVDHCRGFLRCDSGAVAVDWVVMTAASVALGLAVISEVSAGVEDLATRISERLGDIPLRARFEDWDAFRAEQAAQAAGDGVGEGG</sequence>
<protein>
    <submittedName>
        <fullName evidence="1">Uncharacterized protein</fullName>
    </submittedName>
</protein>
<dbReference type="KEGG" id="red:roselon_01928"/>
<keyword evidence="2" id="KW-1185">Reference proteome</keyword>
<dbReference type="Proteomes" id="UP000019593">
    <property type="component" value="Chromosome"/>
</dbReference>
<dbReference type="HOGENOM" id="CLU_2467045_0_0_5"/>
<proteinExistence type="predicted"/>
<gene>
    <name evidence="1" type="ORF">roselon_01928</name>
</gene>
<dbReference type="EMBL" id="CP004372">
    <property type="protein sequence ID" value="AHM04285.1"/>
    <property type="molecule type" value="Genomic_DNA"/>
</dbReference>
<evidence type="ECO:0000313" key="2">
    <source>
        <dbReference type="Proteomes" id="UP000019593"/>
    </source>
</evidence>
<organism evidence="1 2">
    <name type="scientific">Roseicyclus elongatus DSM 19469</name>
    <dbReference type="NCBI Taxonomy" id="1294273"/>
    <lineage>
        <taxon>Bacteria</taxon>
        <taxon>Pseudomonadati</taxon>
        <taxon>Pseudomonadota</taxon>
        <taxon>Alphaproteobacteria</taxon>
        <taxon>Rhodobacterales</taxon>
        <taxon>Roseobacteraceae</taxon>
        <taxon>Roseicyclus</taxon>
    </lineage>
</organism>
<reference evidence="1 2" key="1">
    <citation type="submission" date="2013-03" db="EMBL/GenBank/DDBJ databases">
        <authorList>
            <person name="Fiebig A."/>
            <person name="Goeker M."/>
            <person name="Klenk H.-P.P."/>
        </authorList>
    </citation>
    <scope>NUCLEOTIDE SEQUENCE [LARGE SCALE GENOMIC DNA]</scope>
    <source>
        <strain evidence="2">DSM 19469</strain>
    </source>
</reference>
<name>W8SP27_9RHOB</name>
<accession>W8SP27</accession>
<dbReference type="RefSeq" id="WP_038650342.1">
    <property type="nucleotide sequence ID" value="NZ_CP004372.1"/>
</dbReference>
<evidence type="ECO:0000313" key="1">
    <source>
        <dbReference type="EMBL" id="AHM04285.1"/>
    </source>
</evidence>
<dbReference type="STRING" id="1294273.roselon_01928"/>
<dbReference type="OrthoDB" id="5525128at2"/>